<evidence type="ECO:0000313" key="2">
    <source>
        <dbReference type="EMBL" id="KAG7394172.1"/>
    </source>
</evidence>
<dbReference type="InterPro" id="IPR056443">
    <property type="entry name" value="AEP_C962R"/>
</dbReference>
<feature type="domain" description="C962R-like N-terminal AEP" evidence="1">
    <location>
        <begin position="47"/>
        <end position="246"/>
    </location>
</feature>
<comment type="caution">
    <text evidence="2">The sequence shown here is derived from an EMBL/GenBank/DDBJ whole genome shotgun (WGS) entry which is preliminary data.</text>
</comment>
<dbReference type="OrthoDB" id="10588831at2759"/>
<protein>
    <recommendedName>
        <fullName evidence="1">C962R-like N-terminal AEP domain-containing protein</fullName>
    </recommendedName>
</protein>
<name>A0A8T1WJD2_9STRA</name>
<evidence type="ECO:0000259" key="1">
    <source>
        <dbReference type="Pfam" id="PF23162"/>
    </source>
</evidence>
<gene>
    <name evidence="2" type="ORF">PHYBOEH_005566</name>
</gene>
<dbReference type="Proteomes" id="UP000693981">
    <property type="component" value="Unassembled WGS sequence"/>
</dbReference>
<organism evidence="2 3">
    <name type="scientific">Phytophthora boehmeriae</name>
    <dbReference type="NCBI Taxonomy" id="109152"/>
    <lineage>
        <taxon>Eukaryota</taxon>
        <taxon>Sar</taxon>
        <taxon>Stramenopiles</taxon>
        <taxon>Oomycota</taxon>
        <taxon>Peronosporomycetes</taxon>
        <taxon>Peronosporales</taxon>
        <taxon>Peronosporaceae</taxon>
        <taxon>Phytophthora</taxon>
    </lineage>
</organism>
<dbReference type="Pfam" id="PF23162">
    <property type="entry name" value="AEP_C962R"/>
    <property type="match status" value="1"/>
</dbReference>
<dbReference type="EMBL" id="JAGDFL010000292">
    <property type="protein sequence ID" value="KAG7394172.1"/>
    <property type="molecule type" value="Genomic_DNA"/>
</dbReference>
<keyword evidence="3" id="KW-1185">Reference proteome</keyword>
<evidence type="ECO:0000313" key="3">
    <source>
        <dbReference type="Proteomes" id="UP000693981"/>
    </source>
</evidence>
<reference evidence="2" key="1">
    <citation type="submission" date="2021-02" db="EMBL/GenBank/DDBJ databases">
        <authorList>
            <person name="Palmer J.M."/>
        </authorList>
    </citation>
    <scope>NUCLEOTIDE SEQUENCE</scope>
    <source>
        <strain evidence="2">SCRP23</strain>
    </source>
</reference>
<proteinExistence type="predicted"/>
<sequence>MTTNSTSIRSVFESVFDDNKPIKIALHQFMDEFVLSNEDTEATPNFISMAPHYRHRFYVPDNKIPNMMALLTQCLAGEIENHFYELQDMNGVESEDGDLVRVSGLFFEFLFVTIDQNVDFGQVAQSFIRILFTQILVPSLAFDASIATESHYCFYLATTNPQYDSAKLEYNSTFRIVIPTIMLEPETRFFIYRKVWKNAELATLFTTTLNYSLKKSFQLPPRIAPIPLFGSCDIDRIERMQLNKVFKLTLRYGQTTGFQLR</sequence>
<dbReference type="AlphaFoldDB" id="A0A8T1WJD2"/>
<accession>A0A8T1WJD2</accession>